<evidence type="ECO:0000256" key="5">
    <source>
        <dbReference type="ARBA" id="ARBA00022912"/>
    </source>
</evidence>
<feature type="region of interest" description="Disordered" evidence="12">
    <location>
        <begin position="351"/>
        <end position="370"/>
    </location>
</feature>
<evidence type="ECO:0000256" key="11">
    <source>
        <dbReference type="ARBA" id="ARBA00080235"/>
    </source>
</evidence>
<dbReference type="Gene3D" id="3.90.190.10">
    <property type="entry name" value="Protein tyrosine phosphatase superfamily"/>
    <property type="match status" value="1"/>
</dbReference>
<sequence>MSSTHKRNGIPDRWLDYQSVGKRLPGTRFIAFKVPLKLALNSHLSSCDVFGHWELLDTLKRENQELGLIIDLTFTTRYYKAEDVPESLHFVKIFTAGHEIPSDAAILSFKRAVRQFLRENIDNDKLIGVHCTHGLNRTGYLICRYLIDVDGVDPIQAIELFNSSRGHAIERQNYLKDLQSGRKRSNEGIEESEQEPVKGSSTHRPVYFEVNARNMDERPSFSHEYLRNKRQKYRLSHTRRGGNSQFVGPSSGGAGLLPTPRGPAVPPFPPGPSLLPLPAFSTARLPFNSSHWIRGSTSQPNYQWHGPSHYSRGGRGNNLSQHAFSSSPGPPQWTNDSGRYTCDAPHMWDGPNMRSQFRRSHRVNPNGYPA</sequence>
<feature type="domain" description="Tyrosine-protein phosphatase" evidence="13">
    <location>
        <begin position="34"/>
        <end position="187"/>
    </location>
</feature>
<keyword evidence="6" id="KW-0539">Nucleus</keyword>
<protein>
    <recommendedName>
        <fullName evidence="9">RNA/RNP complex-1-interacting phosphatase</fullName>
    </recommendedName>
    <alternativeName>
        <fullName evidence="10">Dual specificity protein phosphatase 11</fullName>
    </alternativeName>
    <alternativeName>
        <fullName evidence="11">Phosphatase that interacts with RNA/RNP complex 1</fullName>
    </alternativeName>
</protein>
<feature type="compositionally biased region" description="Polar residues" evidence="12">
    <location>
        <begin position="317"/>
        <end position="338"/>
    </location>
</feature>
<dbReference type="PANTHER" id="PTHR10367:SF9">
    <property type="entry name" value="DUAL-SPECIFICITY PHOSPHATASE 11 (RNA_RNP COMPLEX 1-INTERACTING)"/>
    <property type="match status" value="1"/>
</dbReference>
<evidence type="ECO:0000259" key="14">
    <source>
        <dbReference type="PROSITE" id="PS50056"/>
    </source>
</evidence>
<dbReference type="GO" id="GO:0003723">
    <property type="term" value="F:RNA binding"/>
    <property type="evidence" value="ECO:0007669"/>
    <property type="project" value="UniProtKB-KW"/>
</dbReference>
<feature type="region of interest" description="Disordered" evidence="12">
    <location>
        <begin position="304"/>
        <end position="338"/>
    </location>
</feature>
<evidence type="ECO:0000256" key="8">
    <source>
        <dbReference type="ARBA" id="ARBA00065987"/>
    </source>
</evidence>
<dbReference type="GO" id="GO:0004721">
    <property type="term" value="F:phosphoprotein phosphatase activity"/>
    <property type="evidence" value="ECO:0007669"/>
    <property type="project" value="UniProtKB-KW"/>
</dbReference>
<dbReference type="InterPro" id="IPR000340">
    <property type="entry name" value="Dual-sp_phosphatase_cat-dom"/>
</dbReference>
<dbReference type="GO" id="GO:0004651">
    <property type="term" value="F:polynucleotide 5'-phosphatase activity"/>
    <property type="evidence" value="ECO:0007669"/>
    <property type="project" value="TreeGrafter"/>
</dbReference>
<dbReference type="InterPro" id="IPR016130">
    <property type="entry name" value="Tyr_Pase_AS"/>
</dbReference>
<dbReference type="CDD" id="cd17665">
    <property type="entry name" value="DSP_DUSP11"/>
    <property type="match status" value="1"/>
</dbReference>
<evidence type="ECO:0000256" key="6">
    <source>
        <dbReference type="ARBA" id="ARBA00023242"/>
    </source>
</evidence>
<organism evidence="15 16">
    <name type="scientific">Neogobius melanostomus</name>
    <name type="common">round goby</name>
    <dbReference type="NCBI Taxonomy" id="47308"/>
    <lineage>
        <taxon>Eukaryota</taxon>
        <taxon>Metazoa</taxon>
        <taxon>Chordata</taxon>
        <taxon>Craniata</taxon>
        <taxon>Vertebrata</taxon>
        <taxon>Euteleostomi</taxon>
        <taxon>Actinopterygii</taxon>
        <taxon>Neopterygii</taxon>
        <taxon>Teleostei</taxon>
        <taxon>Neoteleostei</taxon>
        <taxon>Acanthomorphata</taxon>
        <taxon>Gobiaria</taxon>
        <taxon>Gobiiformes</taxon>
        <taxon>Gobioidei</taxon>
        <taxon>Gobiidae</taxon>
        <taxon>Benthophilinae</taxon>
        <taxon>Neogobiini</taxon>
        <taxon>Neogobius</taxon>
    </lineage>
</organism>
<keyword evidence="16" id="KW-1185">Reference proteome</keyword>
<dbReference type="InterPro" id="IPR003595">
    <property type="entry name" value="Tyr_Pase_cat"/>
</dbReference>
<dbReference type="InterPro" id="IPR051029">
    <property type="entry name" value="mRNA_Capping_Enz/RNA_Phosphat"/>
</dbReference>
<evidence type="ECO:0000256" key="12">
    <source>
        <dbReference type="SAM" id="MobiDB-lite"/>
    </source>
</evidence>
<proteinExistence type="inferred from homology"/>
<dbReference type="InterPro" id="IPR020422">
    <property type="entry name" value="TYR_PHOSPHATASE_DUAL_dom"/>
</dbReference>
<comment type="similarity">
    <text evidence="2">Belongs to the protein-tyrosine phosphatase family. Non-receptor class dual specificity subfamily.</text>
</comment>
<dbReference type="InterPro" id="IPR000387">
    <property type="entry name" value="Tyr_Pase_dom"/>
</dbReference>
<keyword evidence="3" id="KW-0378">Hydrolase</keyword>
<evidence type="ECO:0000256" key="7">
    <source>
        <dbReference type="ARBA" id="ARBA00054725"/>
    </source>
</evidence>
<dbReference type="PROSITE" id="PS00383">
    <property type="entry name" value="TYR_PHOSPHATASE_1"/>
    <property type="match status" value="1"/>
</dbReference>
<feature type="region of interest" description="Disordered" evidence="12">
    <location>
        <begin position="178"/>
        <end position="202"/>
    </location>
</feature>
<evidence type="ECO:0000259" key="13">
    <source>
        <dbReference type="PROSITE" id="PS50054"/>
    </source>
</evidence>
<dbReference type="SUPFAM" id="SSF52799">
    <property type="entry name" value="(Phosphotyrosine protein) phosphatases II"/>
    <property type="match status" value="1"/>
</dbReference>
<dbReference type="Pfam" id="PF00782">
    <property type="entry name" value="DSPc"/>
    <property type="match status" value="1"/>
</dbReference>
<evidence type="ECO:0000313" key="16">
    <source>
        <dbReference type="Proteomes" id="UP000694523"/>
    </source>
</evidence>
<reference evidence="15" key="2">
    <citation type="submission" date="2025-09" db="UniProtKB">
        <authorList>
            <consortium name="Ensembl"/>
        </authorList>
    </citation>
    <scope>IDENTIFICATION</scope>
</reference>
<comment type="subunit">
    <text evidence="8">Monomer. May interact with SFRS7 and SFRS9/SRP30C.</text>
</comment>
<evidence type="ECO:0000256" key="10">
    <source>
        <dbReference type="ARBA" id="ARBA00076572"/>
    </source>
</evidence>
<keyword evidence="4" id="KW-0694">RNA-binding</keyword>
<evidence type="ECO:0000256" key="3">
    <source>
        <dbReference type="ARBA" id="ARBA00022801"/>
    </source>
</evidence>
<dbReference type="GO" id="GO:0005634">
    <property type="term" value="C:nucleus"/>
    <property type="evidence" value="ECO:0007669"/>
    <property type="project" value="UniProtKB-SubCell"/>
</dbReference>
<dbReference type="AlphaFoldDB" id="A0A8C6T7Q0"/>
<evidence type="ECO:0000313" key="15">
    <source>
        <dbReference type="Ensembl" id="ENSNMLP00000017571.1"/>
    </source>
</evidence>
<evidence type="ECO:0000256" key="9">
    <source>
        <dbReference type="ARBA" id="ARBA00068666"/>
    </source>
</evidence>
<comment type="subcellular location">
    <subcellularLocation>
        <location evidence="1">Nucleus</location>
    </subcellularLocation>
</comment>
<feature type="domain" description="Tyrosine specific protein phosphatases" evidence="14">
    <location>
        <begin position="107"/>
        <end position="176"/>
    </location>
</feature>
<accession>A0A8C6T7Q0</accession>
<evidence type="ECO:0000256" key="1">
    <source>
        <dbReference type="ARBA" id="ARBA00004123"/>
    </source>
</evidence>
<dbReference type="PROSITE" id="PS50056">
    <property type="entry name" value="TYR_PHOSPHATASE_2"/>
    <property type="match status" value="1"/>
</dbReference>
<dbReference type="PANTHER" id="PTHR10367">
    <property type="entry name" value="MRNA-CAPPING ENZYME"/>
    <property type="match status" value="1"/>
</dbReference>
<dbReference type="PROSITE" id="PS50054">
    <property type="entry name" value="TYR_PHOSPHATASE_DUAL"/>
    <property type="match status" value="1"/>
</dbReference>
<keyword evidence="5" id="KW-0904">Protein phosphatase</keyword>
<evidence type="ECO:0000256" key="2">
    <source>
        <dbReference type="ARBA" id="ARBA00008601"/>
    </source>
</evidence>
<comment type="function">
    <text evidence="7">Possesses RNA 5'-triphosphatase and diphosphatase activities, but displays a poor protein-tyrosine phosphatase activity. In addition, has phosphatase activity with ATP, ADP and O-methylfluorescein phosphate (in vitro). Binds to RNA. May participate in nuclear mRNA metabolism.</text>
</comment>
<dbReference type="SMART" id="SM00195">
    <property type="entry name" value="DSPc"/>
    <property type="match status" value="1"/>
</dbReference>
<dbReference type="Proteomes" id="UP000694523">
    <property type="component" value="Unplaced"/>
</dbReference>
<name>A0A8C6T7Q0_9GOBI</name>
<dbReference type="FunFam" id="3.90.190.10:FF:000064">
    <property type="entry name" value="RNA/RNP complex-1-interacting phosphatase homolog"/>
    <property type="match status" value="1"/>
</dbReference>
<dbReference type="InterPro" id="IPR029021">
    <property type="entry name" value="Prot-tyrosine_phosphatase-like"/>
</dbReference>
<evidence type="ECO:0000256" key="4">
    <source>
        <dbReference type="ARBA" id="ARBA00022884"/>
    </source>
</evidence>
<reference evidence="15" key="1">
    <citation type="submission" date="2025-08" db="UniProtKB">
        <authorList>
            <consortium name="Ensembl"/>
        </authorList>
    </citation>
    <scope>IDENTIFICATION</scope>
</reference>
<dbReference type="Ensembl" id="ENSNMLT00000019766.1">
    <property type="protein sequence ID" value="ENSNMLP00000017571.1"/>
    <property type="gene ID" value="ENSNMLG00000011615.1"/>
</dbReference>
<dbReference type="SMART" id="SM00404">
    <property type="entry name" value="PTPc_motif"/>
    <property type="match status" value="1"/>
</dbReference>